<evidence type="ECO:0000256" key="4">
    <source>
        <dbReference type="ARBA" id="ARBA00022723"/>
    </source>
</evidence>
<dbReference type="InterPro" id="IPR002036">
    <property type="entry name" value="YbeY"/>
</dbReference>
<organism evidence="8">
    <name type="scientific">marine metagenome</name>
    <dbReference type="NCBI Taxonomy" id="408172"/>
    <lineage>
        <taxon>unclassified sequences</taxon>
        <taxon>metagenomes</taxon>
        <taxon>ecological metagenomes</taxon>
    </lineage>
</organism>
<dbReference type="GO" id="GO:0004519">
    <property type="term" value="F:endonuclease activity"/>
    <property type="evidence" value="ECO:0007669"/>
    <property type="project" value="UniProtKB-KW"/>
</dbReference>
<gene>
    <name evidence="8" type="ORF">METZ01_LOCUS19800</name>
</gene>
<evidence type="ECO:0000313" key="8">
    <source>
        <dbReference type="EMBL" id="SUZ66946.1"/>
    </source>
</evidence>
<keyword evidence="5" id="KW-0255">Endonuclease</keyword>
<dbReference type="EMBL" id="UINC01000998">
    <property type="protein sequence ID" value="SUZ66946.1"/>
    <property type="molecule type" value="Genomic_DNA"/>
</dbReference>
<dbReference type="SUPFAM" id="SSF55486">
    <property type="entry name" value="Metalloproteases ('zincins'), catalytic domain"/>
    <property type="match status" value="1"/>
</dbReference>
<name>A0A381PIV5_9ZZZZ</name>
<dbReference type="GO" id="GO:0046872">
    <property type="term" value="F:metal ion binding"/>
    <property type="evidence" value="ECO:0007669"/>
    <property type="project" value="UniProtKB-KW"/>
</dbReference>
<dbReference type="InterPro" id="IPR023091">
    <property type="entry name" value="MetalPrtase_cat_dom_sf_prd"/>
</dbReference>
<keyword evidence="3" id="KW-0540">Nuclease</keyword>
<dbReference type="PANTHER" id="PTHR46986:SF1">
    <property type="entry name" value="ENDORIBONUCLEASE YBEY, CHLOROPLASTIC"/>
    <property type="match status" value="1"/>
</dbReference>
<evidence type="ECO:0000256" key="6">
    <source>
        <dbReference type="ARBA" id="ARBA00022801"/>
    </source>
</evidence>
<dbReference type="PANTHER" id="PTHR46986">
    <property type="entry name" value="ENDORIBONUCLEASE YBEY, CHLOROPLASTIC"/>
    <property type="match status" value="1"/>
</dbReference>
<reference evidence="8" key="1">
    <citation type="submission" date="2018-05" db="EMBL/GenBank/DDBJ databases">
        <authorList>
            <person name="Lanie J.A."/>
            <person name="Ng W.-L."/>
            <person name="Kazmierczak K.M."/>
            <person name="Andrzejewski T.M."/>
            <person name="Davidsen T.M."/>
            <person name="Wayne K.J."/>
            <person name="Tettelin H."/>
            <person name="Glass J.I."/>
            <person name="Rusch D."/>
            <person name="Podicherti R."/>
            <person name="Tsui H.-C.T."/>
            <person name="Winkler M.E."/>
        </authorList>
    </citation>
    <scope>NUCLEOTIDE SEQUENCE</scope>
</reference>
<dbReference type="Gene3D" id="3.40.390.30">
    <property type="entry name" value="Metalloproteases ('zincins'), catalytic domain"/>
    <property type="match status" value="1"/>
</dbReference>
<dbReference type="GO" id="GO:0004222">
    <property type="term" value="F:metalloendopeptidase activity"/>
    <property type="evidence" value="ECO:0007669"/>
    <property type="project" value="InterPro"/>
</dbReference>
<keyword evidence="7" id="KW-0862">Zinc</keyword>
<dbReference type="NCBIfam" id="TIGR00043">
    <property type="entry name" value="rRNA maturation RNase YbeY"/>
    <property type="match status" value="1"/>
</dbReference>
<evidence type="ECO:0000256" key="2">
    <source>
        <dbReference type="ARBA" id="ARBA00010875"/>
    </source>
</evidence>
<dbReference type="Pfam" id="PF02130">
    <property type="entry name" value="YbeY"/>
    <property type="match status" value="1"/>
</dbReference>
<protein>
    <submittedName>
        <fullName evidence="8">Uncharacterized protein</fullName>
    </submittedName>
</protein>
<proteinExistence type="inferred from homology"/>
<comment type="cofactor">
    <cofactor evidence="1">
        <name>Zn(2+)</name>
        <dbReference type="ChEBI" id="CHEBI:29105"/>
    </cofactor>
</comment>
<dbReference type="HAMAP" id="MF_00009">
    <property type="entry name" value="Endoribonucl_YbeY"/>
    <property type="match status" value="1"/>
</dbReference>
<keyword evidence="6" id="KW-0378">Hydrolase</keyword>
<evidence type="ECO:0000256" key="3">
    <source>
        <dbReference type="ARBA" id="ARBA00022722"/>
    </source>
</evidence>
<dbReference type="GO" id="GO:0006364">
    <property type="term" value="P:rRNA processing"/>
    <property type="evidence" value="ECO:0007669"/>
    <property type="project" value="InterPro"/>
</dbReference>
<accession>A0A381PIV5</accession>
<comment type="similarity">
    <text evidence="2">Belongs to the endoribonuclease YbeY family.</text>
</comment>
<dbReference type="AlphaFoldDB" id="A0A381PIV5"/>
<sequence length="158" mass="18611">MTKFYYILQETIFAKTQTMPIEYVYNTSFVLKNEKPITSWIKDVIVSENQVLGELVFAFFNDEELRQINIKHLKQDYYTDVISFDSSESGQVNGNIAVSVDRVKENAKTYNSSFENELYRVMVHGVLHCMGYKDKTNEEKKRIRDAENLKLKMFHVEQ</sequence>
<evidence type="ECO:0000256" key="7">
    <source>
        <dbReference type="ARBA" id="ARBA00022833"/>
    </source>
</evidence>
<evidence type="ECO:0000256" key="1">
    <source>
        <dbReference type="ARBA" id="ARBA00001947"/>
    </source>
</evidence>
<keyword evidence="4" id="KW-0479">Metal-binding</keyword>
<evidence type="ECO:0000256" key="5">
    <source>
        <dbReference type="ARBA" id="ARBA00022759"/>
    </source>
</evidence>